<dbReference type="Proteomes" id="UP000595140">
    <property type="component" value="Unassembled WGS sequence"/>
</dbReference>
<keyword evidence="5" id="KW-1185">Reference proteome</keyword>
<organism evidence="4 5">
    <name type="scientific">Cuscuta campestris</name>
    <dbReference type="NCBI Taxonomy" id="132261"/>
    <lineage>
        <taxon>Eukaryota</taxon>
        <taxon>Viridiplantae</taxon>
        <taxon>Streptophyta</taxon>
        <taxon>Embryophyta</taxon>
        <taxon>Tracheophyta</taxon>
        <taxon>Spermatophyta</taxon>
        <taxon>Magnoliopsida</taxon>
        <taxon>eudicotyledons</taxon>
        <taxon>Gunneridae</taxon>
        <taxon>Pentapetalae</taxon>
        <taxon>asterids</taxon>
        <taxon>lamiids</taxon>
        <taxon>Solanales</taxon>
        <taxon>Convolvulaceae</taxon>
        <taxon>Cuscuteae</taxon>
        <taxon>Cuscuta</taxon>
        <taxon>Cuscuta subgen. Grammica</taxon>
        <taxon>Cuscuta sect. Cleistogrammica</taxon>
    </lineage>
</organism>
<protein>
    <submittedName>
        <fullName evidence="4">Uncharacterized protein</fullName>
    </submittedName>
</protein>
<feature type="domain" description="GAG-pre-integrase" evidence="1">
    <location>
        <begin position="158"/>
        <end position="215"/>
    </location>
</feature>
<dbReference type="AlphaFoldDB" id="A0A484K7S5"/>
<reference evidence="4 5" key="1">
    <citation type="submission" date="2018-04" db="EMBL/GenBank/DDBJ databases">
        <authorList>
            <person name="Vogel A."/>
        </authorList>
    </citation>
    <scope>NUCLEOTIDE SEQUENCE [LARGE SCALE GENOMIC DNA]</scope>
</reference>
<evidence type="ECO:0000259" key="3">
    <source>
        <dbReference type="Pfam" id="PF25597"/>
    </source>
</evidence>
<dbReference type="InterPro" id="IPR025724">
    <property type="entry name" value="GAG-pre-integrase_dom"/>
</dbReference>
<evidence type="ECO:0000259" key="1">
    <source>
        <dbReference type="Pfam" id="PF13976"/>
    </source>
</evidence>
<proteinExistence type="predicted"/>
<dbReference type="PANTHER" id="PTHR47592:SF24">
    <property type="entry name" value="BNACNNG30200D PROTEIN"/>
    <property type="match status" value="1"/>
</dbReference>
<dbReference type="EMBL" id="OOIL02000014">
    <property type="protein sequence ID" value="VFQ59377.1"/>
    <property type="molecule type" value="Genomic_DNA"/>
</dbReference>
<gene>
    <name evidence="4" type="ORF">CCAM_LOCUS1153</name>
</gene>
<name>A0A484K7S5_9ASTE</name>
<dbReference type="Pfam" id="PF22936">
    <property type="entry name" value="Pol_BBD"/>
    <property type="match status" value="1"/>
</dbReference>
<dbReference type="Pfam" id="PF13976">
    <property type="entry name" value="gag_pre-integrs"/>
    <property type="match status" value="1"/>
</dbReference>
<dbReference type="Pfam" id="PF25597">
    <property type="entry name" value="SH3_retrovirus"/>
    <property type="match status" value="1"/>
</dbReference>
<evidence type="ECO:0000313" key="4">
    <source>
        <dbReference type="EMBL" id="VFQ59377.1"/>
    </source>
</evidence>
<evidence type="ECO:0000313" key="5">
    <source>
        <dbReference type="Proteomes" id="UP000595140"/>
    </source>
</evidence>
<dbReference type="InterPro" id="IPR054722">
    <property type="entry name" value="PolX-like_BBD"/>
</dbReference>
<feature type="domain" description="Retrovirus-related Pol polyprotein from transposon TNT 1-94-like beta-barrel" evidence="2">
    <location>
        <begin position="50"/>
        <end position="132"/>
    </location>
</feature>
<evidence type="ECO:0000259" key="2">
    <source>
        <dbReference type="Pfam" id="PF22936"/>
    </source>
</evidence>
<dbReference type="InterPro" id="IPR057670">
    <property type="entry name" value="SH3_retrovirus"/>
</dbReference>
<accession>A0A484K7S5</accession>
<sequence length="408" mass="46122">MASMTAELQRLHADMEMRPMIQCLRDLYQGQPQNSGIYVIEVNMSDITSWVMDTGCGSHICTSMQNLQECRQLTEGEIQLKVGNGALIYALAVGTYSLSLPSGLILHLNNCLFVPSMSRNIISVSCLDKAGFSFVVKDKTLSVFRNEIFYATAKMTNGLYVLDMDTAAYNVDVKRNKPKSLNLAYLWHCRLGHINEKCISKLHRSGVLDSFDFQSYDVSYVKRLMTSSKLKHKSDKVIFVGYPKETRGYEFYHPSDNKIFVARNGTFLEREFLSAITSGRKVDLEEIREPQEEVPIVLEPEQRDQAIEPQIAQDIPRRSDRIRNPPVRYGFLMSDEGDVLLGSPGEAHWTAVKNILKYLRNTKDAFLVYGGEEELKVVGYTDASFQTDRDDSKSQAGYLFCLNGGAFS</sequence>
<dbReference type="PANTHER" id="PTHR47592">
    <property type="entry name" value="PBF68 PROTEIN"/>
    <property type="match status" value="1"/>
</dbReference>
<feature type="domain" description="Retroviral polymerase SH3-like" evidence="3">
    <location>
        <begin position="227"/>
        <end position="272"/>
    </location>
</feature>
<dbReference type="OrthoDB" id="413361at2759"/>